<evidence type="ECO:0000256" key="1">
    <source>
        <dbReference type="SAM" id="MobiDB-lite"/>
    </source>
</evidence>
<organism evidence="2 3">
    <name type="scientific">Aureobasidium melanogenum</name>
    <name type="common">Aureobasidium pullulans var. melanogenum</name>
    <dbReference type="NCBI Taxonomy" id="46634"/>
    <lineage>
        <taxon>Eukaryota</taxon>
        <taxon>Fungi</taxon>
        <taxon>Dikarya</taxon>
        <taxon>Ascomycota</taxon>
        <taxon>Pezizomycotina</taxon>
        <taxon>Dothideomycetes</taxon>
        <taxon>Dothideomycetidae</taxon>
        <taxon>Dothideales</taxon>
        <taxon>Saccotheciaceae</taxon>
        <taxon>Aureobasidium</taxon>
    </lineage>
</organism>
<feature type="compositionally biased region" description="Acidic residues" evidence="1">
    <location>
        <begin position="134"/>
        <end position="159"/>
    </location>
</feature>
<reference evidence="2" key="1">
    <citation type="journal article" date="2021" name="J Fungi (Basel)">
        <title>Virulence traits and population genomics of the black yeast Aureobasidium melanogenum.</title>
        <authorList>
            <person name="Cernosa A."/>
            <person name="Sun X."/>
            <person name="Gostincar C."/>
            <person name="Fang C."/>
            <person name="Gunde-Cimerman N."/>
            <person name="Song Z."/>
        </authorList>
    </citation>
    <scope>NUCLEOTIDE SEQUENCE</scope>
    <source>
        <strain evidence="2">EXF-9298</strain>
    </source>
</reference>
<feature type="non-terminal residue" evidence="2">
    <location>
        <position position="1"/>
    </location>
</feature>
<dbReference type="Proteomes" id="UP000729357">
    <property type="component" value="Unassembled WGS sequence"/>
</dbReference>
<gene>
    <name evidence="2" type="ORF">KCU98_g7793</name>
</gene>
<keyword evidence="3" id="KW-1185">Reference proteome</keyword>
<feature type="compositionally biased region" description="Basic and acidic residues" evidence="1">
    <location>
        <begin position="82"/>
        <end position="96"/>
    </location>
</feature>
<accession>A0A9P8FQS2</accession>
<feature type="compositionally biased region" description="Low complexity" evidence="1">
    <location>
        <begin position="193"/>
        <end position="217"/>
    </location>
</feature>
<proteinExistence type="predicted"/>
<reference evidence="2" key="2">
    <citation type="submission" date="2021-08" db="EMBL/GenBank/DDBJ databases">
        <authorList>
            <person name="Gostincar C."/>
            <person name="Sun X."/>
            <person name="Song Z."/>
            <person name="Gunde-Cimerman N."/>
        </authorList>
    </citation>
    <scope>NUCLEOTIDE SEQUENCE</scope>
    <source>
        <strain evidence="2">EXF-9298</strain>
    </source>
</reference>
<dbReference type="EMBL" id="JAHFXS010000913">
    <property type="protein sequence ID" value="KAG9980968.1"/>
    <property type="molecule type" value="Genomic_DNA"/>
</dbReference>
<evidence type="ECO:0000313" key="3">
    <source>
        <dbReference type="Proteomes" id="UP000729357"/>
    </source>
</evidence>
<protein>
    <submittedName>
        <fullName evidence="2">Uncharacterized protein</fullName>
    </submittedName>
</protein>
<evidence type="ECO:0000313" key="2">
    <source>
        <dbReference type="EMBL" id="KAG9980968.1"/>
    </source>
</evidence>
<feature type="region of interest" description="Disordered" evidence="1">
    <location>
        <begin position="82"/>
        <end position="218"/>
    </location>
</feature>
<dbReference type="AlphaFoldDB" id="A0A9P8FQS2"/>
<sequence length="282" mass="31595">MYPFDPRSIARSNAERTSGQRQQCEAEWMLRLDPDLSNDQLRSWTDVAEELPEELKALRATKLKHKDWQGLCASLLSIIAEEPRQQAEQSEEHTDEPQTGVQHSQEHADEPYTTAEDAPEQDEPDQQSSKHTDEDDEQTPEQNEELDQRDEEETSEQNEELNQQSPEHTDGDDDETPPLDFMHGKKRRRQIPSSDSDSSELETTSAAPAATTSTSSTVNQGTVAPIITFRSAVTTTSVVSTKAINRRAANDYAGTSGMVYSCPVANCEQTSNEACTIDRFYK</sequence>
<comment type="caution">
    <text evidence="2">The sequence shown here is derived from an EMBL/GenBank/DDBJ whole genome shotgun (WGS) entry which is preliminary data.</text>
</comment>
<name>A0A9P8FQS2_AURME</name>
<feature type="region of interest" description="Disordered" evidence="1">
    <location>
        <begin position="1"/>
        <end position="22"/>
    </location>
</feature>